<evidence type="ECO:0000256" key="1">
    <source>
        <dbReference type="SAM" id="MobiDB-lite"/>
    </source>
</evidence>
<proteinExistence type="predicted"/>
<evidence type="ECO:0000313" key="2">
    <source>
        <dbReference type="EMBL" id="KAF9589898.1"/>
    </source>
</evidence>
<dbReference type="EMBL" id="JADFTS010000009">
    <property type="protein sequence ID" value="KAF9589898.1"/>
    <property type="molecule type" value="Genomic_DNA"/>
</dbReference>
<protein>
    <submittedName>
        <fullName evidence="2">Uncharacterized protein</fullName>
    </submittedName>
</protein>
<name>A0A835LC18_9MAGN</name>
<feature type="region of interest" description="Disordered" evidence="1">
    <location>
        <begin position="51"/>
        <end position="81"/>
    </location>
</feature>
<keyword evidence="3" id="KW-1185">Reference proteome</keyword>
<accession>A0A835LC18</accession>
<organism evidence="2 3">
    <name type="scientific">Coptis chinensis</name>
    <dbReference type="NCBI Taxonomy" id="261450"/>
    <lineage>
        <taxon>Eukaryota</taxon>
        <taxon>Viridiplantae</taxon>
        <taxon>Streptophyta</taxon>
        <taxon>Embryophyta</taxon>
        <taxon>Tracheophyta</taxon>
        <taxon>Spermatophyta</taxon>
        <taxon>Magnoliopsida</taxon>
        <taxon>Ranunculales</taxon>
        <taxon>Ranunculaceae</taxon>
        <taxon>Coptidoideae</taxon>
        <taxon>Coptis</taxon>
    </lineage>
</organism>
<dbReference type="AlphaFoldDB" id="A0A835LC18"/>
<comment type="caution">
    <text evidence="2">The sequence shown here is derived from an EMBL/GenBank/DDBJ whole genome shotgun (WGS) entry which is preliminary data.</text>
</comment>
<gene>
    <name evidence="2" type="ORF">IFM89_029261</name>
</gene>
<dbReference type="Proteomes" id="UP000631114">
    <property type="component" value="Unassembled WGS sequence"/>
</dbReference>
<reference evidence="2 3" key="1">
    <citation type="submission" date="2020-10" db="EMBL/GenBank/DDBJ databases">
        <title>The Coptis chinensis genome and diversification of protoberbering-type alkaloids.</title>
        <authorList>
            <person name="Wang B."/>
            <person name="Shu S."/>
            <person name="Song C."/>
            <person name="Liu Y."/>
        </authorList>
    </citation>
    <scope>NUCLEOTIDE SEQUENCE [LARGE SCALE GENOMIC DNA]</scope>
    <source>
        <strain evidence="2">HL-2020</strain>
        <tissue evidence="2">Leaf</tissue>
    </source>
</reference>
<evidence type="ECO:0000313" key="3">
    <source>
        <dbReference type="Proteomes" id="UP000631114"/>
    </source>
</evidence>
<sequence length="103" mass="11931">MRPRRSVERFDDSRSKHTTLIHSIRLFASIETLVNSFDESPMIVEIDTYRPKSRSRRTNIDTSIAESGEDPSHQTISSPHPCQIPARLSIPKGRHYHQDFDWG</sequence>
<dbReference type="OrthoDB" id="1704267at2759"/>